<evidence type="ECO:0000313" key="3">
    <source>
        <dbReference type="Proteomes" id="UP001149074"/>
    </source>
</evidence>
<dbReference type="GO" id="GO:0006310">
    <property type="term" value="P:DNA recombination"/>
    <property type="evidence" value="ECO:0007669"/>
    <property type="project" value="UniProtKB-KW"/>
</dbReference>
<dbReference type="OrthoDB" id="4485682at2759"/>
<dbReference type="GeneID" id="81357247"/>
<dbReference type="InterPro" id="IPR021842">
    <property type="entry name" value="DUF3435"/>
</dbReference>
<gene>
    <name evidence="2" type="ORF">N7532_005774</name>
</gene>
<dbReference type="GO" id="GO:0003677">
    <property type="term" value="F:DNA binding"/>
    <property type="evidence" value="ECO:0007669"/>
    <property type="project" value="InterPro"/>
</dbReference>
<dbReference type="RefSeq" id="XP_056474427.1">
    <property type="nucleotide sequence ID" value="XM_056618268.1"/>
</dbReference>
<reference evidence="2" key="2">
    <citation type="journal article" date="2023" name="IMA Fungus">
        <title>Comparative genomic study of the Penicillium genus elucidates a diverse pangenome and 15 lateral gene transfer events.</title>
        <authorList>
            <person name="Petersen C."/>
            <person name="Sorensen T."/>
            <person name="Nielsen M.R."/>
            <person name="Sondergaard T.E."/>
            <person name="Sorensen J.L."/>
            <person name="Fitzpatrick D.A."/>
            <person name="Frisvad J.C."/>
            <person name="Nielsen K.L."/>
        </authorList>
    </citation>
    <scope>NUCLEOTIDE SEQUENCE</scope>
    <source>
        <strain evidence="2">IBT 30761</strain>
    </source>
</reference>
<name>A0A9W9KA95_9EURO</name>
<dbReference type="Proteomes" id="UP001149074">
    <property type="component" value="Unassembled WGS sequence"/>
</dbReference>
<dbReference type="InterPro" id="IPR011010">
    <property type="entry name" value="DNA_brk_join_enz"/>
</dbReference>
<dbReference type="EMBL" id="JAPQKI010000005">
    <property type="protein sequence ID" value="KAJ5098773.1"/>
    <property type="molecule type" value="Genomic_DNA"/>
</dbReference>
<organism evidence="2 3">
    <name type="scientific">Penicillium argentinense</name>
    <dbReference type="NCBI Taxonomy" id="1131581"/>
    <lineage>
        <taxon>Eukaryota</taxon>
        <taxon>Fungi</taxon>
        <taxon>Dikarya</taxon>
        <taxon>Ascomycota</taxon>
        <taxon>Pezizomycotina</taxon>
        <taxon>Eurotiomycetes</taxon>
        <taxon>Eurotiomycetidae</taxon>
        <taxon>Eurotiales</taxon>
        <taxon>Aspergillaceae</taxon>
        <taxon>Penicillium</taxon>
    </lineage>
</organism>
<dbReference type="AlphaFoldDB" id="A0A9W9KA95"/>
<dbReference type="PANTHER" id="PTHR37535:SF4">
    <property type="entry name" value="FLUG DOMAIN-CONTAINING PROTEIN"/>
    <property type="match status" value="1"/>
</dbReference>
<evidence type="ECO:0000313" key="2">
    <source>
        <dbReference type="EMBL" id="KAJ5098773.1"/>
    </source>
</evidence>
<keyword evidence="3" id="KW-1185">Reference proteome</keyword>
<protein>
    <submittedName>
        <fullName evidence="2">Uncharacterized protein</fullName>
    </submittedName>
</protein>
<comment type="caution">
    <text evidence="2">The sequence shown here is derived from an EMBL/GenBank/DDBJ whole genome shotgun (WGS) entry which is preliminary data.</text>
</comment>
<dbReference type="PANTHER" id="PTHR37535">
    <property type="entry name" value="FLUG DOMAIN PROTEIN"/>
    <property type="match status" value="1"/>
</dbReference>
<dbReference type="Gene3D" id="1.10.443.10">
    <property type="entry name" value="Intergrase catalytic core"/>
    <property type="match status" value="1"/>
</dbReference>
<proteinExistence type="predicted"/>
<dbReference type="SUPFAM" id="SSF56349">
    <property type="entry name" value="DNA breaking-rejoining enzymes"/>
    <property type="match status" value="1"/>
</dbReference>
<sequence length="503" mass="57396">MKENLVARYNLDMSVGEKPVMNVDDLYIVLHHLWTKDKTPYPDGRQIIQLAFILLVSAYTASRPGALVYVERNEKTNIQHFFGNADDGDRPPEDEWDLRHEDLKTLCYGQISLILLPNPTGERDHLVIEIDLKHTKGHHSRPKRKIFLISEVKESIFDVISLVLALAILDDAFDSDHIRSVEDIFRTRVALPLSTSSGMTTDDIKPLKYHTYLYFLQRLSLAVGMIRAMKPYDLRRGTGEAVDKTASLPLLQQVMGHAYASTFQKYMNQRVQSHVQAAFLGLPSEDALMNIFNHQSRYIDPGAPSRYDDLPEAERKTFSDDSGIKRLPQMRDSLAMEAKELYGSIKNAEGTKIGELKMKANTTLRAAKTKLQESNFTGAREKFFATIDTLEINRQLDPSLLDIKQDVYEPERIVNRLKERRRVAELMQIPCQEFSGREDTTRRITLVGALIRLGQIESVPSERPIQEAKLRNMAVSHVSPEESLRKDFSPSPEPLLFRLFAQS</sequence>
<accession>A0A9W9KA95</accession>
<dbReference type="GO" id="GO:0015074">
    <property type="term" value="P:DNA integration"/>
    <property type="evidence" value="ECO:0007669"/>
    <property type="project" value="InterPro"/>
</dbReference>
<reference evidence="2" key="1">
    <citation type="submission" date="2022-11" db="EMBL/GenBank/DDBJ databases">
        <authorList>
            <person name="Petersen C."/>
        </authorList>
    </citation>
    <scope>NUCLEOTIDE SEQUENCE</scope>
    <source>
        <strain evidence="2">IBT 30761</strain>
    </source>
</reference>
<dbReference type="InterPro" id="IPR013762">
    <property type="entry name" value="Integrase-like_cat_sf"/>
</dbReference>
<keyword evidence="1" id="KW-0233">DNA recombination</keyword>
<dbReference type="Pfam" id="PF11917">
    <property type="entry name" value="DUF3435"/>
    <property type="match status" value="1"/>
</dbReference>
<evidence type="ECO:0000256" key="1">
    <source>
        <dbReference type="ARBA" id="ARBA00023172"/>
    </source>
</evidence>